<dbReference type="PROSITE" id="PS51257">
    <property type="entry name" value="PROKAR_LIPOPROTEIN"/>
    <property type="match status" value="1"/>
</dbReference>
<comment type="caution">
    <text evidence="1">The sequence shown here is derived from an EMBL/GenBank/DDBJ whole genome shotgun (WGS) entry which is preliminary data.</text>
</comment>
<organism evidence="1 2">
    <name type="scientific">Hibiscus sabdariffa</name>
    <name type="common">roselle</name>
    <dbReference type="NCBI Taxonomy" id="183260"/>
    <lineage>
        <taxon>Eukaryota</taxon>
        <taxon>Viridiplantae</taxon>
        <taxon>Streptophyta</taxon>
        <taxon>Embryophyta</taxon>
        <taxon>Tracheophyta</taxon>
        <taxon>Spermatophyta</taxon>
        <taxon>Magnoliopsida</taxon>
        <taxon>eudicotyledons</taxon>
        <taxon>Gunneridae</taxon>
        <taxon>Pentapetalae</taxon>
        <taxon>rosids</taxon>
        <taxon>malvids</taxon>
        <taxon>Malvales</taxon>
        <taxon>Malvaceae</taxon>
        <taxon>Malvoideae</taxon>
        <taxon>Hibiscus</taxon>
    </lineage>
</organism>
<name>A0ABR2BXW6_9ROSI</name>
<sequence>MCRVSRSEWYLHVGVLTSCRIWDVVGQGVRVWMGQLDPWMLLWGMLERLLLQTALLRVVGNSELVGDRDSPGGLLEYGEGSGSVPSGVRKVKSVKCLVEALASPEQKQIVAVARSRKRCGRPAKNRALIDVGSDVVNASLTDSNIQVLTQGYEVLRKPLNASILASFSTLSMTSKLSLNSSSIRRDYYGNRNPTQSGSLMGITIQPIYITKHNIARAFEPKSIPGCFPIVPHSSMVALNATFSPKAIHEALCEMALLKALGHDSLHVEFYQKQWHVFGASHSHDIQHGSRTYSSNNMNTHNGPLHQVERLQINDHELL</sequence>
<evidence type="ECO:0000313" key="1">
    <source>
        <dbReference type="EMBL" id="KAK8511969.1"/>
    </source>
</evidence>
<protein>
    <submittedName>
        <fullName evidence="1">Uncharacterized protein</fullName>
    </submittedName>
</protein>
<keyword evidence="2" id="KW-1185">Reference proteome</keyword>
<reference evidence="1 2" key="1">
    <citation type="journal article" date="2024" name="G3 (Bethesda)">
        <title>Genome assembly of Hibiscus sabdariffa L. provides insights into metabolisms of medicinal natural products.</title>
        <authorList>
            <person name="Kim T."/>
        </authorList>
    </citation>
    <scope>NUCLEOTIDE SEQUENCE [LARGE SCALE GENOMIC DNA]</scope>
    <source>
        <strain evidence="1">TK-2024</strain>
        <tissue evidence="1">Old leaves</tissue>
    </source>
</reference>
<proteinExistence type="predicted"/>
<dbReference type="EMBL" id="JBBPBM010000076">
    <property type="protein sequence ID" value="KAK8511969.1"/>
    <property type="molecule type" value="Genomic_DNA"/>
</dbReference>
<accession>A0ABR2BXW6</accession>
<gene>
    <name evidence="1" type="ORF">V6N12_074657</name>
</gene>
<evidence type="ECO:0000313" key="2">
    <source>
        <dbReference type="Proteomes" id="UP001472677"/>
    </source>
</evidence>
<dbReference type="Proteomes" id="UP001472677">
    <property type="component" value="Unassembled WGS sequence"/>
</dbReference>